<dbReference type="Proteomes" id="UP000321621">
    <property type="component" value="Unassembled WGS sequence"/>
</dbReference>
<name>A0A3A1NP63_9FLAO</name>
<reference evidence="1 3" key="1">
    <citation type="submission" date="2018-08" db="EMBL/GenBank/DDBJ databases">
        <title>Proposal of Muricauda 72 sp.nov. and Muricauda NH166 sp.nov., isolated from seawater.</title>
        <authorList>
            <person name="Cheng H."/>
            <person name="Wu Y.-H."/>
            <person name="Guo L.-L."/>
            <person name="Xu X.-W."/>
        </authorList>
    </citation>
    <scope>NUCLEOTIDE SEQUENCE [LARGE SCALE GENOMIC DNA]</scope>
    <source>
        <strain evidence="1 3">72</strain>
    </source>
</reference>
<dbReference type="RefSeq" id="WP_119646651.1">
    <property type="nucleotide sequence ID" value="NZ_QXFI01000013.1"/>
</dbReference>
<accession>A0A3A1NP63</accession>
<evidence type="ECO:0000313" key="1">
    <source>
        <dbReference type="EMBL" id="RIV46121.1"/>
    </source>
</evidence>
<organism evidence="1 3">
    <name type="scientific">Flagellimonas pelagia</name>
    <dbReference type="NCBI Taxonomy" id="2306998"/>
    <lineage>
        <taxon>Bacteria</taxon>
        <taxon>Pseudomonadati</taxon>
        <taxon>Bacteroidota</taxon>
        <taxon>Flavobacteriia</taxon>
        <taxon>Flavobacteriales</taxon>
        <taxon>Flavobacteriaceae</taxon>
        <taxon>Flagellimonas</taxon>
    </lineage>
</organism>
<reference evidence="2 4" key="2">
    <citation type="submission" date="2019-07" db="EMBL/GenBank/DDBJ databases">
        <title>Draft genome of two Muricauda strains isolated from deep sea.</title>
        <authorList>
            <person name="Sun C."/>
        </authorList>
    </citation>
    <scope>NUCLEOTIDE SEQUENCE [LARGE SCALE GENOMIC DNA]</scope>
    <source>
        <strain evidence="2 4">72</strain>
    </source>
</reference>
<sequence>MNPPKHHWDLDDSRFIEAFETGSLSPSLFNHEAHLRLAYIYLKNFGEELAIEKCCNGICEFDQLHGDGTKFHKTLTVASVKAVHHFMRKSKSATFDDFIVEFPRLKISFKQLLDQHYAFDLLNNAKAKSEYVAPDLIPFD</sequence>
<evidence type="ECO:0000313" key="4">
    <source>
        <dbReference type="Proteomes" id="UP000321621"/>
    </source>
</evidence>
<comment type="caution">
    <text evidence="1">The sequence shown here is derived from an EMBL/GenBank/DDBJ whole genome shotgun (WGS) entry which is preliminary data.</text>
</comment>
<protein>
    <submittedName>
        <fullName evidence="1">Uncharacterized protein</fullName>
    </submittedName>
</protein>
<gene>
    <name evidence="1" type="ORF">D2V05_04805</name>
    <name evidence="2" type="ORF">FQ017_04770</name>
</gene>
<evidence type="ECO:0000313" key="3">
    <source>
        <dbReference type="Proteomes" id="UP000266691"/>
    </source>
</evidence>
<dbReference type="EMBL" id="QXFI01000013">
    <property type="protein sequence ID" value="RIV46121.1"/>
    <property type="molecule type" value="Genomic_DNA"/>
</dbReference>
<dbReference type="AlphaFoldDB" id="A0A3A1NP63"/>
<dbReference type="OrthoDB" id="282517at2"/>
<evidence type="ECO:0000313" key="2">
    <source>
        <dbReference type="EMBL" id="TXJ98660.1"/>
    </source>
</evidence>
<proteinExistence type="predicted"/>
<dbReference type="EMBL" id="VNWK01000013">
    <property type="protein sequence ID" value="TXJ98660.1"/>
    <property type="molecule type" value="Genomic_DNA"/>
</dbReference>
<keyword evidence="4" id="KW-1185">Reference proteome</keyword>
<dbReference type="Proteomes" id="UP000266691">
    <property type="component" value="Unassembled WGS sequence"/>
</dbReference>